<proteinExistence type="predicted"/>
<comment type="caution">
    <text evidence="1">The sequence shown here is derived from an EMBL/GenBank/DDBJ whole genome shotgun (WGS) entry which is preliminary data.</text>
</comment>
<reference evidence="1" key="1">
    <citation type="submission" date="2019-04" db="EMBL/GenBank/DDBJ databases">
        <title>Microbes associate with the intestines of laboratory mice.</title>
        <authorList>
            <person name="Navarre W."/>
            <person name="Wong E."/>
            <person name="Huang K."/>
            <person name="Tropini C."/>
            <person name="Ng K."/>
            <person name="Yu B."/>
        </authorList>
    </citation>
    <scope>NUCLEOTIDE SEQUENCE</scope>
    <source>
        <strain evidence="1">NM01_1-7b</strain>
    </source>
</reference>
<evidence type="ECO:0000313" key="1">
    <source>
        <dbReference type="EMBL" id="TGY91644.1"/>
    </source>
</evidence>
<dbReference type="EMBL" id="SRYA01000052">
    <property type="protein sequence ID" value="TGY91644.1"/>
    <property type="molecule type" value="Genomic_DNA"/>
</dbReference>
<protein>
    <submittedName>
        <fullName evidence="1">ABC transporter permease</fullName>
    </submittedName>
</protein>
<sequence length="337" mass="37000">MNWTGLKLQFKAIRHDKLCILTFLLPIIVGLAINLLGDMDFSSAAEPSFGIVKDDLSEETIAWLYENGTVAVYKDTEALRAAIIDPSTQTVGVMSDGTEIQVFRSGDEMQMYAVIADVLPQLYTQRNAATEYRQVLIPSESGNDFLKTLLVVITMVTAMFMGCTFNAMNILSEKEDGIVYINEILPMSRTQYIKQKIAIGFLGGILSTIITAFVCIRLSAIQILPTILLISLSAFIASLTGLLIARFAGGLMVGIAYIKIVMIMFLAPPIFFYLIIPSGSILYTISYVLPSSATFYGLMGILEGNADLGTEIAALIIHSILWLSLYVITTKHIYNQA</sequence>
<name>A0AC61RRA8_9FIRM</name>
<organism evidence="1 2">
    <name type="scientific">Petralouisia muris</name>
    <dbReference type="NCBI Taxonomy" id="3032872"/>
    <lineage>
        <taxon>Bacteria</taxon>
        <taxon>Bacillati</taxon>
        <taxon>Bacillota</taxon>
        <taxon>Clostridia</taxon>
        <taxon>Lachnospirales</taxon>
        <taxon>Lachnospiraceae</taxon>
        <taxon>Petralouisia</taxon>
    </lineage>
</organism>
<accession>A0AC61RRA8</accession>
<gene>
    <name evidence="1" type="ORF">E5329_20305</name>
</gene>
<keyword evidence="2" id="KW-1185">Reference proteome</keyword>
<dbReference type="Proteomes" id="UP000304953">
    <property type="component" value="Unassembled WGS sequence"/>
</dbReference>
<evidence type="ECO:0000313" key="2">
    <source>
        <dbReference type="Proteomes" id="UP000304953"/>
    </source>
</evidence>